<dbReference type="OrthoDB" id="9807503at2"/>
<feature type="binding site" evidence="7">
    <location>
        <position position="48"/>
    </location>
    <ligand>
        <name>L-glutamate</name>
        <dbReference type="ChEBI" id="CHEBI:29985"/>
    </ligand>
</feature>
<dbReference type="RefSeq" id="WP_094279618.1">
    <property type="nucleotide sequence ID" value="NZ_NQJF01000017.1"/>
</dbReference>
<keyword evidence="13" id="KW-1185">Reference proteome</keyword>
<keyword evidence="1 7" id="KW-0436">Ligase</keyword>
<sequence length="307" mass="34073">MNNTAPDRYTGRFAPSPSGPLHFGSLIAALGSYLQARSQSGQWLVRIEDLDPPREVPGAADDILRTLDAFGLHWDGELVYQSRRHDRYQEILDSWAADELTYHCHCTRKQITAAGGLYSGHCRELNLPAHNAAVRLKMTAPVYGFRDRLQGTVKVAAALAEEDFIVRRRDGFYAYNLAVVIDDMDAGITEVVRGADLLEPTARQIALYRLLKAHEPGWLHLPLAMFQGHKLSKQNHAPALDKKTPGNALWQALSFLGQQPPSQLFGAGAEELLSWAVPNWHLNKVPPGPQIALNYADSSHFQRPALS</sequence>
<feature type="binding site" evidence="7">
    <location>
        <position position="104"/>
    </location>
    <ligand>
        <name>Zn(2+)</name>
        <dbReference type="ChEBI" id="CHEBI:29105"/>
    </ligand>
</feature>
<feature type="binding site" evidence="7">
    <location>
        <position position="193"/>
    </location>
    <ligand>
        <name>L-glutamate</name>
        <dbReference type="ChEBI" id="CHEBI:29985"/>
    </ligand>
</feature>
<keyword evidence="2 7" id="KW-0479">Metal-binding</keyword>
<comment type="similarity">
    <text evidence="7">Belongs to the class-I aminoacyl-tRNA synthetase family. GluQ subfamily.</text>
</comment>
<dbReference type="PANTHER" id="PTHR43311:SF1">
    <property type="entry name" value="GLUTAMYL-Q TRNA(ASP) SYNTHETASE"/>
    <property type="match status" value="1"/>
</dbReference>
<reference evidence="11 13" key="2">
    <citation type="submission" date="2019-03" db="EMBL/GenBank/DDBJ databases">
        <title>Genomic Encyclopedia of Archaeal and Bacterial Type Strains, Phase II (KMG-II): from individual species to whole genera.</title>
        <authorList>
            <person name="Goeker M."/>
        </authorList>
    </citation>
    <scope>NUCLEOTIDE SEQUENCE [LARGE SCALE GENOMIC DNA]</scope>
    <source>
        <strain evidence="11 13">DSM 15594</strain>
    </source>
</reference>
<dbReference type="FunFam" id="3.40.50.620:FF:000093">
    <property type="entry name" value="Glutamyl-Q tRNA(Asp) synthetase"/>
    <property type="match status" value="1"/>
</dbReference>
<dbReference type="HAMAP" id="MF_01428">
    <property type="entry name" value="Glu_Q_tRNA_synth"/>
    <property type="match status" value="1"/>
</dbReference>
<dbReference type="NCBIfam" id="NF004314">
    <property type="entry name" value="PRK05710.1-3"/>
    <property type="match status" value="1"/>
</dbReference>
<dbReference type="PRINTS" id="PR00987">
    <property type="entry name" value="TRNASYNTHGLU"/>
</dbReference>
<dbReference type="EMBL" id="NQJF01000017">
    <property type="protein sequence ID" value="OYD21271.1"/>
    <property type="molecule type" value="Genomic_DNA"/>
</dbReference>
<feature type="domain" description="Glutamyl/glutaminyl-tRNA synthetase class Ib catalytic" evidence="9">
    <location>
        <begin position="12"/>
        <end position="238"/>
    </location>
</feature>
<dbReference type="GO" id="GO:0005524">
    <property type="term" value="F:ATP binding"/>
    <property type="evidence" value="ECO:0007669"/>
    <property type="project" value="UniProtKB-KW"/>
</dbReference>
<accession>A0A235C9F6</accession>
<name>A0A235C9F6_9GAMM</name>
<evidence type="ECO:0000256" key="4">
    <source>
        <dbReference type="ARBA" id="ARBA00022833"/>
    </source>
</evidence>
<dbReference type="GO" id="GO:0006400">
    <property type="term" value="P:tRNA modification"/>
    <property type="evidence" value="ECO:0007669"/>
    <property type="project" value="InterPro"/>
</dbReference>
<dbReference type="GO" id="GO:0006424">
    <property type="term" value="P:glutamyl-tRNA aminoacylation"/>
    <property type="evidence" value="ECO:0007669"/>
    <property type="project" value="InterPro"/>
</dbReference>
<dbReference type="AlphaFoldDB" id="A0A235C9F6"/>
<keyword evidence="3 7" id="KW-0547">Nucleotide-binding</keyword>
<feature type="short sequence motif" description="'HIGH' region" evidence="7">
    <location>
        <begin position="15"/>
        <end position="25"/>
    </location>
</feature>
<evidence type="ECO:0000259" key="9">
    <source>
        <dbReference type="Pfam" id="PF00749"/>
    </source>
</evidence>
<dbReference type="EC" id="6.1.1.-" evidence="7"/>
<keyword evidence="5 7" id="KW-0067">ATP-binding</keyword>
<evidence type="ECO:0000256" key="1">
    <source>
        <dbReference type="ARBA" id="ARBA00022598"/>
    </source>
</evidence>
<dbReference type="EMBL" id="SODO01000018">
    <property type="protein sequence ID" value="TDW55346.1"/>
    <property type="molecule type" value="Genomic_DNA"/>
</dbReference>
<dbReference type="PANTHER" id="PTHR43311">
    <property type="entry name" value="GLUTAMATE--TRNA LIGASE"/>
    <property type="match status" value="1"/>
</dbReference>
<evidence type="ECO:0000256" key="8">
    <source>
        <dbReference type="RuleBase" id="RU363037"/>
    </source>
</evidence>
<comment type="cofactor">
    <cofactor evidence="7">
        <name>Zn(2+)</name>
        <dbReference type="ChEBI" id="CHEBI:29105"/>
    </cofactor>
    <text evidence="7">Binds 1 zinc ion per subunit.</text>
</comment>
<dbReference type="SUPFAM" id="SSF52374">
    <property type="entry name" value="Nucleotidylyl transferase"/>
    <property type="match status" value="1"/>
</dbReference>
<dbReference type="NCBIfam" id="TIGR03838">
    <property type="entry name" value="queuosine_YadB"/>
    <property type="match status" value="1"/>
</dbReference>
<dbReference type="GO" id="GO:0004818">
    <property type="term" value="F:glutamate-tRNA ligase activity"/>
    <property type="evidence" value="ECO:0007669"/>
    <property type="project" value="TreeGrafter"/>
</dbReference>
<dbReference type="InterPro" id="IPR020058">
    <property type="entry name" value="Glu/Gln-tRNA-synth_Ib_cat-dom"/>
</dbReference>
<comment type="function">
    <text evidence="7">Catalyzes the tRNA-independent activation of glutamate in presence of ATP and the subsequent transfer of glutamate onto a tRNA(Asp). Glutamate is transferred on the 2-amino-5-(4,5-dihydroxy-2-cyclopenten-1-yl) moiety of the queuosine in the wobble position of the QUC anticodon.</text>
</comment>
<feature type="binding site" evidence="7">
    <location>
        <position position="122"/>
    </location>
    <ligand>
        <name>Zn(2+)</name>
        <dbReference type="ChEBI" id="CHEBI:29105"/>
    </ligand>
</feature>
<evidence type="ECO:0000313" key="13">
    <source>
        <dbReference type="Proteomes" id="UP000295058"/>
    </source>
</evidence>
<feature type="binding site" evidence="7">
    <location>
        <position position="175"/>
    </location>
    <ligand>
        <name>L-glutamate</name>
        <dbReference type="ChEBI" id="CHEBI:29985"/>
    </ligand>
</feature>
<reference evidence="10 12" key="1">
    <citation type="submission" date="2017-08" db="EMBL/GenBank/DDBJ databases">
        <title>Draft Genome Sequence of the Marine Bacterium Oceanimonas baumannii ATCC 700832.</title>
        <authorList>
            <person name="Mcclelland W.D."/>
            <person name="Brennan M.A."/>
            <person name="Trachtenberg A.M."/>
            <person name="Maclea K.S."/>
        </authorList>
    </citation>
    <scope>NUCLEOTIDE SEQUENCE [LARGE SCALE GENOMIC DNA]</scope>
    <source>
        <strain evidence="10 12">ATCC 700832</strain>
    </source>
</reference>
<dbReference type="InterPro" id="IPR014729">
    <property type="entry name" value="Rossmann-like_a/b/a_fold"/>
</dbReference>
<dbReference type="Pfam" id="PF00749">
    <property type="entry name" value="tRNA-synt_1c"/>
    <property type="match status" value="1"/>
</dbReference>
<feature type="short sequence motif" description="'KMSKS' region" evidence="7">
    <location>
        <begin position="230"/>
        <end position="234"/>
    </location>
</feature>
<evidence type="ECO:0000256" key="6">
    <source>
        <dbReference type="ARBA" id="ARBA00023146"/>
    </source>
</evidence>
<dbReference type="InterPro" id="IPR022380">
    <property type="entry name" value="Glu-Q_tRNA(Asp)_Synthase"/>
</dbReference>
<keyword evidence="8" id="KW-0648">Protein biosynthesis</keyword>
<feature type="binding site" evidence="7">
    <location>
        <position position="118"/>
    </location>
    <ligand>
        <name>Zn(2+)</name>
        <dbReference type="ChEBI" id="CHEBI:29105"/>
    </ligand>
</feature>
<evidence type="ECO:0000313" key="12">
    <source>
        <dbReference type="Proteomes" id="UP000243640"/>
    </source>
</evidence>
<proteinExistence type="inferred from homology"/>
<organism evidence="10 12">
    <name type="scientific">Oceanimonas baumannii</name>
    <dbReference type="NCBI Taxonomy" id="129578"/>
    <lineage>
        <taxon>Bacteria</taxon>
        <taxon>Pseudomonadati</taxon>
        <taxon>Pseudomonadota</taxon>
        <taxon>Gammaproteobacteria</taxon>
        <taxon>Aeromonadales</taxon>
        <taxon>Aeromonadaceae</taxon>
        <taxon>Oceanimonas</taxon>
    </lineage>
</organism>
<dbReference type="GO" id="GO:0005829">
    <property type="term" value="C:cytosol"/>
    <property type="evidence" value="ECO:0007669"/>
    <property type="project" value="TreeGrafter"/>
</dbReference>
<dbReference type="InterPro" id="IPR049940">
    <property type="entry name" value="GluQ/Sye"/>
</dbReference>
<evidence type="ECO:0000256" key="2">
    <source>
        <dbReference type="ARBA" id="ARBA00022723"/>
    </source>
</evidence>
<keyword evidence="4 7" id="KW-0862">Zinc</keyword>
<evidence type="ECO:0000313" key="11">
    <source>
        <dbReference type="EMBL" id="TDW55346.1"/>
    </source>
</evidence>
<keyword evidence="6 7" id="KW-0030">Aminoacyl-tRNA synthetase</keyword>
<dbReference type="Proteomes" id="UP000295058">
    <property type="component" value="Unassembled WGS sequence"/>
</dbReference>
<evidence type="ECO:0000256" key="5">
    <source>
        <dbReference type="ARBA" id="ARBA00022840"/>
    </source>
</evidence>
<dbReference type="GO" id="GO:0008270">
    <property type="term" value="F:zinc ion binding"/>
    <property type="evidence" value="ECO:0007669"/>
    <property type="project" value="UniProtKB-UniRule"/>
</dbReference>
<dbReference type="InterPro" id="IPR000924">
    <property type="entry name" value="Glu/Gln-tRNA-synth"/>
</dbReference>
<feature type="binding site" evidence="7">
    <location>
        <position position="233"/>
    </location>
    <ligand>
        <name>ATP</name>
        <dbReference type="ChEBI" id="CHEBI:30616"/>
    </ligand>
</feature>
<dbReference type="Proteomes" id="UP000243640">
    <property type="component" value="Unassembled WGS sequence"/>
</dbReference>
<dbReference type="Gene3D" id="3.40.50.620">
    <property type="entry name" value="HUPs"/>
    <property type="match status" value="1"/>
</dbReference>
<evidence type="ECO:0000256" key="3">
    <source>
        <dbReference type="ARBA" id="ARBA00022741"/>
    </source>
</evidence>
<feature type="binding site" evidence="7">
    <location>
        <begin position="12"/>
        <end position="16"/>
    </location>
    <ligand>
        <name>L-glutamate</name>
        <dbReference type="ChEBI" id="CHEBI:29985"/>
    </ligand>
</feature>
<evidence type="ECO:0000256" key="7">
    <source>
        <dbReference type="HAMAP-Rule" id="MF_01428"/>
    </source>
</evidence>
<feature type="binding site" evidence="7">
    <location>
        <position position="106"/>
    </location>
    <ligand>
        <name>Zn(2+)</name>
        <dbReference type="ChEBI" id="CHEBI:29105"/>
    </ligand>
</feature>
<dbReference type="Gene3D" id="3.90.800.10">
    <property type="entry name" value="Glutamyl-tRNA Synthetase, Domain 3"/>
    <property type="match status" value="1"/>
</dbReference>
<protein>
    <recommendedName>
        <fullName evidence="7">Glutamyl-Q tRNA(Asp) synthetase</fullName>
        <shortName evidence="7">Glu-Q-RSs</shortName>
        <ecNumber evidence="7">6.1.1.-</ecNumber>
    </recommendedName>
</protein>
<evidence type="ECO:0000313" key="10">
    <source>
        <dbReference type="EMBL" id="OYD21271.1"/>
    </source>
</evidence>
<gene>
    <name evidence="7" type="primary">gluQ</name>
    <name evidence="10" type="ORF">B6S09_16620</name>
    <name evidence="11" type="ORF">LY04_03328</name>
</gene>
<comment type="caution">
    <text evidence="10">The sequence shown here is derived from an EMBL/GenBank/DDBJ whole genome shotgun (WGS) entry which is preliminary data.</text>
</comment>